<name>A0A7R9CNN2_TIMCR</name>
<dbReference type="Gene3D" id="2.20.80.10">
    <property type="entry name" value="Lipovitellin-phosvitin complex, chain A, domain 4"/>
    <property type="match status" value="1"/>
</dbReference>
<protein>
    <submittedName>
        <fullName evidence="6">Uncharacterized protein</fullName>
    </submittedName>
</protein>
<dbReference type="InterPro" id="IPR015255">
    <property type="entry name" value="Vitellinogen_open_b-sht"/>
</dbReference>
<dbReference type="InterPro" id="IPR015819">
    <property type="entry name" value="Lipid_transp_b-sht_shell"/>
</dbReference>
<dbReference type="EMBL" id="OC317725">
    <property type="protein sequence ID" value="CAD7398659.1"/>
    <property type="molecule type" value="Genomic_DNA"/>
</dbReference>
<comment type="subcellular location">
    <subcellularLocation>
        <location evidence="1">Secreted</location>
    </subcellularLocation>
</comment>
<accession>A0A7R9CNN2</accession>
<organism evidence="6">
    <name type="scientific">Timema cristinae</name>
    <name type="common">Walking stick</name>
    <dbReference type="NCBI Taxonomy" id="61476"/>
    <lineage>
        <taxon>Eukaryota</taxon>
        <taxon>Metazoa</taxon>
        <taxon>Ecdysozoa</taxon>
        <taxon>Arthropoda</taxon>
        <taxon>Hexapoda</taxon>
        <taxon>Insecta</taxon>
        <taxon>Pterygota</taxon>
        <taxon>Neoptera</taxon>
        <taxon>Polyneoptera</taxon>
        <taxon>Phasmatodea</taxon>
        <taxon>Timematodea</taxon>
        <taxon>Timematoidea</taxon>
        <taxon>Timematidae</taxon>
        <taxon>Timema</taxon>
    </lineage>
</organism>
<keyword evidence="2" id="KW-0964">Secreted</keyword>
<dbReference type="SUPFAM" id="SSF56968">
    <property type="entry name" value="Lipovitellin-phosvitin complex, beta-sheet shell regions"/>
    <property type="match status" value="1"/>
</dbReference>
<sequence length="204" mass="22528">MVKLHSWAMDVLGEVDMDTFWVERALNPADRESREEFNYKKSVLFLDTKYVVPTGSGLPICLNAVGTAAVNLQLAGFLKADNFSQSFDLDMEAKIRPSSIVYCESSEFDHAVTSELIVMKGDEEERQTGITQGRLDEHLCSNQTIDQTLGLKFCAHFQFPNASLITNSSTFILNGPTKFAVSLEKADPTAKKTAFTVAMDGMAP</sequence>
<dbReference type="AlphaFoldDB" id="A0A7R9CNN2"/>
<dbReference type="Pfam" id="PF09172">
    <property type="entry name" value="Vit_open_b-sht"/>
    <property type="match status" value="1"/>
</dbReference>
<proteinExistence type="predicted"/>
<dbReference type="Pfam" id="PF06448">
    <property type="entry name" value="DUF1081"/>
    <property type="match status" value="1"/>
</dbReference>
<evidence type="ECO:0000259" key="4">
    <source>
        <dbReference type="Pfam" id="PF06448"/>
    </source>
</evidence>
<dbReference type="GO" id="GO:0005319">
    <property type="term" value="F:lipid transporter activity"/>
    <property type="evidence" value="ECO:0007669"/>
    <property type="project" value="InterPro"/>
</dbReference>
<evidence type="ECO:0000313" key="6">
    <source>
        <dbReference type="EMBL" id="CAD7398659.1"/>
    </source>
</evidence>
<feature type="domain" description="Lipid transport open beta-sheet" evidence="4">
    <location>
        <begin position="137"/>
        <end position="193"/>
    </location>
</feature>
<evidence type="ECO:0000256" key="3">
    <source>
        <dbReference type="ARBA" id="ARBA00023180"/>
    </source>
</evidence>
<evidence type="ECO:0000256" key="2">
    <source>
        <dbReference type="ARBA" id="ARBA00022525"/>
    </source>
</evidence>
<reference evidence="6" key="1">
    <citation type="submission" date="2020-11" db="EMBL/GenBank/DDBJ databases">
        <authorList>
            <person name="Tran Van P."/>
        </authorList>
    </citation>
    <scope>NUCLEOTIDE SEQUENCE</scope>
</reference>
<dbReference type="InterPro" id="IPR009454">
    <property type="entry name" value="Lipid_transpt_open_b-sht"/>
</dbReference>
<evidence type="ECO:0000259" key="5">
    <source>
        <dbReference type="Pfam" id="PF09172"/>
    </source>
</evidence>
<gene>
    <name evidence="6" type="ORF">TCEB3V08_LOCUS4616</name>
</gene>
<evidence type="ECO:0000256" key="1">
    <source>
        <dbReference type="ARBA" id="ARBA00004613"/>
    </source>
</evidence>
<keyword evidence="3" id="KW-0325">Glycoprotein</keyword>
<dbReference type="GO" id="GO:0005576">
    <property type="term" value="C:extracellular region"/>
    <property type="evidence" value="ECO:0007669"/>
    <property type="project" value="UniProtKB-SubCell"/>
</dbReference>
<feature type="domain" description="Vitellinogen open beta-sheet" evidence="5">
    <location>
        <begin position="32"/>
        <end position="99"/>
    </location>
</feature>